<dbReference type="STRING" id="1318617.MGM1_0120"/>
<dbReference type="InterPro" id="IPR050500">
    <property type="entry name" value="Phos_Acetyltrans/Butyryltrans"/>
</dbReference>
<dbReference type="InterPro" id="IPR042112">
    <property type="entry name" value="P_AcTrfase_dom2"/>
</dbReference>
<feature type="domain" description="Phosphate acetyl/butaryl transferase" evidence="9">
    <location>
        <begin position="7"/>
        <end position="321"/>
    </location>
</feature>
<dbReference type="SUPFAM" id="SSF53659">
    <property type="entry name" value="Isocitrate/Isopropylmalate dehydrogenase-like"/>
    <property type="match status" value="1"/>
</dbReference>
<evidence type="ECO:0000256" key="5">
    <source>
        <dbReference type="ARBA" id="ARBA00021528"/>
    </source>
</evidence>
<dbReference type="InterPro" id="IPR042113">
    <property type="entry name" value="P_AcTrfase_dom1"/>
</dbReference>
<organism evidence="10 11">
    <name type="scientific">Candidatus Malacoplasma girerdii</name>
    <dbReference type="NCBI Taxonomy" id="1318617"/>
    <lineage>
        <taxon>Bacteria</taxon>
        <taxon>Bacillati</taxon>
        <taxon>Mycoplasmatota</taxon>
        <taxon>Mycoplasmoidales</taxon>
        <taxon>Mycoplasmoidaceae</taxon>
        <taxon>Malacoplasma</taxon>
    </lineage>
</organism>
<gene>
    <name evidence="10" type="primary">pta</name>
    <name evidence="10" type="ORF">MGM1_0120</name>
</gene>
<evidence type="ECO:0000259" key="9">
    <source>
        <dbReference type="Pfam" id="PF01515"/>
    </source>
</evidence>
<evidence type="ECO:0000313" key="11">
    <source>
        <dbReference type="Proteomes" id="UP000030066"/>
    </source>
</evidence>
<dbReference type="InterPro" id="IPR002505">
    <property type="entry name" value="PTA_PTB"/>
</dbReference>
<sequence>MNLFEEIKSGIQKSKKVTRLVYAEGWNSMIYSAAVLVQSESHGLIQPILIFRSKKEVPNQFNPALKKIVIGVDDLSKYENLIFELRKNKGITIEQAKELATQPNFLASAIVAANDADAEICGIEYTTADTLRSALQIVKPAPNVKTVCSAFIMQKNNERLIFGDCSVNVYPDAESLSSIAKSLAVFAKNVAGVRDVRMALLSYSTIGSGKGESVDKVTKAYELIKLDEDFMSKYKVFGEIQFDAAYDLRVMHKKAPELNWNTSANVFCFPNIDAGNIGYKIAQRLGGYDAVGPIVLGLNKPVNDLSRGANTDDVVKLSYITSMQVING</sequence>
<dbReference type="EMBL" id="CP007711">
    <property type="protein sequence ID" value="AIV03399.1"/>
    <property type="molecule type" value="Genomic_DNA"/>
</dbReference>
<dbReference type="eggNOG" id="COG0280">
    <property type="taxonomic scope" value="Bacteria"/>
</dbReference>
<dbReference type="NCBIfam" id="NF007233">
    <property type="entry name" value="PRK09653.1"/>
    <property type="match status" value="1"/>
</dbReference>
<evidence type="ECO:0000256" key="2">
    <source>
        <dbReference type="ARBA" id="ARBA00004989"/>
    </source>
</evidence>
<dbReference type="InterPro" id="IPR004614">
    <property type="entry name" value="P_AcTrfase"/>
</dbReference>
<evidence type="ECO:0000256" key="1">
    <source>
        <dbReference type="ARBA" id="ARBA00000705"/>
    </source>
</evidence>
<evidence type="ECO:0000256" key="7">
    <source>
        <dbReference type="ARBA" id="ARBA00023315"/>
    </source>
</evidence>
<dbReference type="PANTHER" id="PTHR43356">
    <property type="entry name" value="PHOSPHATE ACETYLTRANSFERASE"/>
    <property type="match status" value="1"/>
</dbReference>
<dbReference type="Gene3D" id="3.40.50.10950">
    <property type="match status" value="1"/>
</dbReference>
<dbReference type="PANTHER" id="PTHR43356:SF3">
    <property type="entry name" value="PHOSPHATE ACETYLTRANSFERASE"/>
    <property type="match status" value="1"/>
</dbReference>
<dbReference type="KEGG" id="mgj:MGM1_0120"/>
<evidence type="ECO:0000313" key="10">
    <source>
        <dbReference type="EMBL" id="AIV03399.1"/>
    </source>
</evidence>
<evidence type="ECO:0000256" key="8">
    <source>
        <dbReference type="ARBA" id="ARBA00031108"/>
    </source>
</evidence>
<evidence type="ECO:0000256" key="6">
    <source>
        <dbReference type="ARBA" id="ARBA00022679"/>
    </source>
</evidence>
<evidence type="ECO:0000256" key="4">
    <source>
        <dbReference type="ARBA" id="ARBA00012707"/>
    </source>
</evidence>
<keyword evidence="6" id="KW-0808">Transferase</keyword>
<dbReference type="HOGENOM" id="CLU_019723_0_1_14"/>
<reference evidence="10 11" key="1">
    <citation type="journal article" date="2014" name="PLoS ONE">
        <title>An emerging Mycoplasma associated with trichomoniasis, vaginal infection and disease.</title>
        <authorList>
            <consortium name="Vaginal Microbiome Consortium"/>
            <person name="Fettweis J.M."/>
            <person name="Serrano M.G."/>
            <person name="Huang B."/>
            <person name="Brooks J.P."/>
            <person name="Glascock A.L."/>
            <person name="Sheth N.U."/>
            <person name="Strauss J.F.III."/>
            <person name="Jefferson K.K."/>
            <person name="Buck G.A."/>
        </authorList>
    </citation>
    <scope>NUCLEOTIDE SEQUENCE [LARGE SCALE GENOMIC DNA]</scope>
    <source>
        <strain evidence="10 11">VCU_M1</strain>
    </source>
</reference>
<proteinExistence type="inferred from homology"/>
<comment type="catalytic activity">
    <reaction evidence="1">
        <text>acetyl-CoA + phosphate = acetyl phosphate + CoA</text>
        <dbReference type="Rhea" id="RHEA:19521"/>
        <dbReference type="ChEBI" id="CHEBI:22191"/>
        <dbReference type="ChEBI" id="CHEBI:43474"/>
        <dbReference type="ChEBI" id="CHEBI:57287"/>
        <dbReference type="ChEBI" id="CHEBI:57288"/>
        <dbReference type="EC" id="2.3.1.8"/>
    </reaction>
</comment>
<dbReference type="NCBIfam" id="TIGR00651">
    <property type="entry name" value="pta"/>
    <property type="match status" value="1"/>
</dbReference>
<comment type="pathway">
    <text evidence="2">Metabolic intermediate biosynthesis; acetyl-CoA biosynthesis; acetyl-CoA from acetate: step 2/2.</text>
</comment>
<dbReference type="GO" id="GO:0008959">
    <property type="term" value="F:phosphate acetyltransferase activity"/>
    <property type="evidence" value="ECO:0007669"/>
    <property type="project" value="UniProtKB-EC"/>
</dbReference>
<evidence type="ECO:0000256" key="3">
    <source>
        <dbReference type="ARBA" id="ARBA00005656"/>
    </source>
</evidence>
<keyword evidence="7" id="KW-0012">Acyltransferase</keyword>
<dbReference type="Pfam" id="PF01515">
    <property type="entry name" value="PTA_PTB"/>
    <property type="match status" value="1"/>
</dbReference>
<dbReference type="Gene3D" id="3.40.50.10750">
    <property type="entry name" value="Isocitrate/Isopropylmalate dehydrogenase-like"/>
    <property type="match status" value="1"/>
</dbReference>
<accession>A0A097SS36</accession>
<dbReference type="PIRSF" id="PIRSF000428">
    <property type="entry name" value="P_Ac_trans"/>
    <property type="match status" value="1"/>
</dbReference>
<name>A0A097SS36_9BACT</name>
<protein>
    <recommendedName>
        <fullName evidence="5">Phosphate acetyltransferase</fullName>
        <ecNumber evidence="4">2.3.1.8</ecNumber>
    </recommendedName>
    <alternativeName>
        <fullName evidence="8">Phosphotransacetylase</fullName>
    </alternativeName>
</protein>
<comment type="similarity">
    <text evidence="3">Belongs to the phosphate acetyltransferase and butyryltransferase family.</text>
</comment>
<dbReference type="Proteomes" id="UP000030066">
    <property type="component" value="Chromosome"/>
</dbReference>
<dbReference type="InterPro" id="IPR012147">
    <property type="entry name" value="P_Ac_Bu_trans"/>
</dbReference>
<dbReference type="EC" id="2.3.1.8" evidence="4"/>
<keyword evidence="11" id="KW-1185">Reference proteome</keyword>
<dbReference type="AlphaFoldDB" id="A0A097SS36"/>